<organism evidence="1 2">
    <name type="scientific">Poecilia mexicana</name>
    <dbReference type="NCBI Taxonomy" id="48701"/>
    <lineage>
        <taxon>Eukaryota</taxon>
        <taxon>Metazoa</taxon>
        <taxon>Chordata</taxon>
        <taxon>Craniata</taxon>
        <taxon>Vertebrata</taxon>
        <taxon>Euteleostomi</taxon>
        <taxon>Actinopterygii</taxon>
        <taxon>Neopterygii</taxon>
        <taxon>Teleostei</taxon>
        <taxon>Neoteleostei</taxon>
        <taxon>Acanthomorphata</taxon>
        <taxon>Ovalentaria</taxon>
        <taxon>Atherinomorphae</taxon>
        <taxon>Cyprinodontiformes</taxon>
        <taxon>Poeciliidae</taxon>
        <taxon>Poeciliinae</taxon>
        <taxon>Poecilia</taxon>
    </lineage>
</organism>
<sequence length="175" mass="20302">FFLQTEEDYIPYPSVHEVLGRSSPFPLILLPQFGGYWIEGTNHEPKEPPEADHPPCPASHVKLETNSTAKIYRKNFMGKEHFNYYTMDAALGHLVFSMKYEVIGDQEHLRNHNHTELVIKLYSKWIKLVVVSIILQLVCEEVNVDRFYPVLYPKVAIFFPPFPSHPSTLNHHDVT</sequence>
<protein>
    <recommendedName>
        <fullName evidence="3">Rap-GAP domain-containing protein</fullName>
    </recommendedName>
</protein>
<evidence type="ECO:0000313" key="1">
    <source>
        <dbReference type="Ensembl" id="ENSPMEP00000020476.1"/>
    </source>
</evidence>
<dbReference type="PANTHER" id="PTHR15711:SF3">
    <property type="entry name" value="RAP1 GTPASE-ACTIVATING PROTEIN 1"/>
    <property type="match status" value="1"/>
</dbReference>
<dbReference type="PANTHER" id="PTHR15711">
    <property type="entry name" value="RAP GTPASE-ACTIVATING PROTEIN"/>
    <property type="match status" value="1"/>
</dbReference>
<dbReference type="Ensembl" id="ENSPMET00000035069.1">
    <property type="protein sequence ID" value="ENSPMEP00000020476.1"/>
    <property type="gene ID" value="ENSPMEG00000023693.1"/>
</dbReference>
<dbReference type="Pfam" id="PF21022">
    <property type="entry name" value="Rap-GAP_dimer"/>
    <property type="match status" value="1"/>
</dbReference>
<dbReference type="SUPFAM" id="SSF111347">
    <property type="entry name" value="Rap/Ran-GAP"/>
    <property type="match status" value="1"/>
</dbReference>
<accession>A0A3B3XZL7</accession>
<dbReference type="Proteomes" id="UP000261480">
    <property type="component" value="Unplaced"/>
</dbReference>
<dbReference type="AlphaFoldDB" id="A0A3B3XZL7"/>
<evidence type="ECO:0000313" key="2">
    <source>
        <dbReference type="Proteomes" id="UP000261480"/>
    </source>
</evidence>
<name>A0A3B3XZL7_9TELE</name>
<dbReference type="Gene3D" id="3.30.1120.160">
    <property type="match status" value="1"/>
</dbReference>
<dbReference type="GO" id="GO:0005096">
    <property type="term" value="F:GTPase activator activity"/>
    <property type="evidence" value="ECO:0007669"/>
    <property type="project" value="InterPro"/>
</dbReference>
<dbReference type="GO" id="GO:0051056">
    <property type="term" value="P:regulation of small GTPase mediated signal transduction"/>
    <property type="evidence" value="ECO:0007669"/>
    <property type="project" value="InterPro"/>
</dbReference>
<dbReference type="InterPro" id="IPR035974">
    <property type="entry name" value="Rap/Ran-GAP_sf"/>
</dbReference>
<dbReference type="InterPro" id="IPR050989">
    <property type="entry name" value="Rap1_Ran_GAP"/>
</dbReference>
<keyword evidence="2" id="KW-1185">Reference proteome</keyword>
<reference evidence="1" key="2">
    <citation type="submission" date="2025-09" db="UniProtKB">
        <authorList>
            <consortium name="Ensembl"/>
        </authorList>
    </citation>
    <scope>IDENTIFICATION</scope>
</reference>
<reference evidence="1" key="1">
    <citation type="submission" date="2025-08" db="UniProtKB">
        <authorList>
            <consortium name="Ensembl"/>
        </authorList>
    </citation>
    <scope>IDENTIFICATION</scope>
</reference>
<dbReference type="GO" id="GO:0005737">
    <property type="term" value="C:cytoplasm"/>
    <property type="evidence" value="ECO:0007669"/>
    <property type="project" value="TreeGrafter"/>
</dbReference>
<proteinExistence type="predicted"/>
<evidence type="ECO:0008006" key="3">
    <source>
        <dbReference type="Google" id="ProtNLM"/>
    </source>
</evidence>